<dbReference type="SUPFAM" id="SSF52047">
    <property type="entry name" value="RNI-like"/>
    <property type="match status" value="1"/>
</dbReference>
<dbReference type="EMBL" id="JAEPRB010000148">
    <property type="protein sequence ID" value="KAG2220224.1"/>
    <property type="molecule type" value="Genomic_DNA"/>
</dbReference>
<accession>A0A8H7VMN3</accession>
<name>A0A8H7VMN3_9FUNG</name>
<gene>
    <name evidence="1" type="ORF">INT45_002816</name>
</gene>
<dbReference type="SUPFAM" id="SSF48452">
    <property type="entry name" value="TPR-like"/>
    <property type="match status" value="1"/>
</dbReference>
<dbReference type="InterPro" id="IPR032675">
    <property type="entry name" value="LRR_dom_sf"/>
</dbReference>
<comment type="caution">
    <text evidence="1">The sequence shown here is derived from an EMBL/GenBank/DDBJ whole genome shotgun (WGS) entry which is preliminary data.</text>
</comment>
<evidence type="ECO:0000313" key="2">
    <source>
        <dbReference type="Proteomes" id="UP000646827"/>
    </source>
</evidence>
<dbReference type="AlphaFoldDB" id="A0A8H7VMN3"/>
<reference evidence="1 2" key="1">
    <citation type="submission" date="2020-12" db="EMBL/GenBank/DDBJ databases">
        <title>Metabolic potential, ecology and presence of endohyphal bacteria is reflected in genomic diversity of Mucoromycotina.</title>
        <authorList>
            <person name="Muszewska A."/>
            <person name="Okrasinska A."/>
            <person name="Steczkiewicz K."/>
            <person name="Drgas O."/>
            <person name="Orlowska M."/>
            <person name="Perlinska-Lenart U."/>
            <person name="Aleksandrzak-Piekarczyk T."/>
            <person name="Szatraj K."/>
            <person name="Zielenkiewicz U."/>
            <person name="Pilsyk S."/>
            <person name="Malc E."/>
            <person name="Mieczkowski P."/>
            <person name="Kruszewska J.S."/>
            <person name="Biernat P."/>
            <person name="Pawlowska J."/>
        </authorList>
    </citation>
    <scope>NUCLEOTIDE SEQUENCE [LARGE SCALE GENOMIC DNA]</scope>
    <source>
        <strain evidence="1 2">CBS 142.35</strain>
    </source>
</reference>
<dbReference type="Gene3D" id="1.25.40.10">
    <property type="entry name" value="Tetratricopeptide repeat domain"/>
    <property type="match status" value="1"/>
</dbReference>
<organism evidence="1 2">
    <name type="scientific">Circinella minor</name>
    <dbReference type="NCBI Taxonomy" id="1195481"/>
    <lineage>
        <taxon>Eukaryota</taxon>
        <taxon>Fungi</taxon>
        <taxon>Fungi incertae sedis</taxon>
        <taxon>Mucoromycota</taxon>
        <taxon>Mucoromycotina</taxon>
        <taxon>Mucoromycetes</taxon>
        <taxon>Mucorales</taxon>
        <taxon>Lichtheimiaceae</taxon>
        <taxon>Circinella</taxon>
    </lineage>
</organism>
<dbReference type="Gene3D" id="1.20.1280.50">
    <property type="match status" value="1"/>
</dbReference>
<dbReference type="InterPro" id="IPR036047">
    <property type="entry name" value="F-box-like_dom_sf"/>
</dbReference>
<dbReference type="InterPro" id="IPR011990">
    <property type="entry name" value="TPR-like_helical_dom_sf"/>
</dbReference>
<proteinExistence type="predicted"/>
<evidence type="ECO:0000313" key="1">
    <source>
        <dbReference type="EMBL" id="KAG2220224.1"/>
    </source>
</evidence>
<dbReference type="OrthoDB" id="629492at2759"/>
<evidence type="ECO:0008006" key="3">
    <source>
        <dbReference type="Google" id="ProtNLM"/>
    </source>
</evidence>
<dbReference type="Gene3D" id="3.80.10.10">
    <property type="entry name" value="Ribonuclease Inhibitor"/>
    <property type="match status" value="1"/>
</dbReference>
<protein>
    <recommendedName>
        <fullName evidence="3">F-box domain-containing protein</fullName>
    </recommendedName>
</protein>
<dbReference type="Proteomes" id="UP000646827">
    <property type="component" value="Unassembled WGS sequence"/>
</dbReference>
<sequence length="695" mass="77833">MNAIPIHEPNSPTGQAIQQRDFDRLINETTQGINLILNDKLVKLLDQRSYGLGMKAKFELALQDAHYIVKKIPNQAIGYLRMGGLYELQGKQLKAINTYDKALTTISSSGDTGLTSQYTQVLEAKKRAVKKQNTFVDFISILPIELTYLVFQQLSQETKSECLTVSSGWRKRLLEYPAAWKELTSNDTLADNSITSALPYIAKNVEVLSINTTNPRVCYRYLENMQNGHFNKLKSLRVTESTTQQISSHAMTATMSIAFFRIGAALLTTLDLDLLGLDNNAPPITTLADVLSIFPNLSKLVFKSSGSLQRVGGNVAMLHGKQHLALNDLDLRLETINKDSFQPFVTHCPRIRRLVMIGCLPCVFRPVQKLSLLKIFSYNYQHTVSELEPRQQRSINPYSMHKIYTNNSVPTPAKNILPLVSKHMKTLETVYLYLDGSGDVPTLSAAHAALRFRKIKSLSLRETSGLQPLFLHSIYKSPTLTHLCMIDVMDYTALVDTLIELPALKRFQLFARAPVDGTNLMRLFNHYSTLCNTPNKTCSLHALELRMCFDMPDSVLNNIANITSLTSITLDDVKGISSEGVYSLIKALCVNSSTSNLSSIRLMRLHTVRDDTIIALSKISSLKNITLEQLSLLTDHGITELVNGMSSKKDDRATIESLTIKNCYNVHQGSATYARRKIKDVVFELNQANYTMLVQ</sequence>
<dbReference type="SUPFAM" id="SSF81383">
    <property type="entry name" value="F-box domain"/>
    <property type="match status" value="1"/>
</dbReference>
<keyword evidence="2" id="KW-1185">Reference proteome</keyword>